<keyword evidence="5" id="KW-0687">Ribonucleoprotein</keyword>
<protein>
    <recommendedName>
        <fullName evidence="6">Large ribosomal subunit protein mL43</fullName>
    </recommendedName>
</protein>
<dbReference type="InterPro" id="IPR007741">
    <property type="entry name" value="Ribosomal_mL43/mS25/NADH_DH"/>
</dbReference>
<dbReference type="EMBL" id="HBEB01019943">
    <property type="protein sequence ID" value="CAD8278631.1"/>
    <property type="molecule type" value="Transcribed_RNA"/>
</dbReference>
<evidence type="ECO:0000256" key="5">
    <source>
        <dbReference type="ARBA" id="ARBA00023274"/>
    </source>
</evidence>
<proteinExistence type="inferred from homology"/>
<keyword evidence="3" id="KW-0689">Ribosomal protein</keyword>
<dbReference type="AlphaFoldDB" id="A0A7R9UX88"/>
<dbReference type="SUPFAM" id="SSF52833">
    <property type="entry name" value="Thioredoxin-like"/>
    <property type="match status" value="1"/>
</dbReference>
<evidence type="ECO:0000259" key="7">
    <source>
        <dbReference type="SMART" id="SM00916"/>
    </source>
</evidence>
<dbReference type="InterPro" id="IPR039927">
    <property type="entry name" value="Ribosomal_mL43"/>
</dbReference>
<sequence>MATKVTRFTLRYCLHSGSSRGVRAFLESSLVPFATAHPHIPVDVAMQPGRHPTLQAEYGSEVPPRLVSLRNATRAEVLELVERYRDMSGQRVRRFTQRGLGKTPSVQGEWMPYRQLDDAHEVVRA</sequence>
<keyword evidence="4" id="KW-0496">Mitochondrion</keyword>
<dbReference type="OrthoDB" id="88at2759"/>
<evidence type="ECO:0000256" key="4">
    <source>
        <dbReference type="ARBA" id="ARBA00023128"/>
    </source>
</evidence>
<name>A0A7R9UX88_DIALT</name>
<comment type="similarity">
    <text evidence="2">Belongs to the mitochondrion-specific ribosomal protein mL43 family.</text>
</comment>
<reference evidence="8" key="1">
    <citation type="submission" date="2021-01" db="EMBL/GenBank/DDBJ databases">
        <authorList>
            <person name="Corre E."/>
            <person name="Pelletier E."/>
            <person name="Niang G."/>
            <person name="Scheremetjew M."/>
            <person name="Finn R."/>
            <person name="Kale V."/>
            <person name="Holt S."/>
            <person name="Cochrane G."/>
            <person name="Meng A."/>
            <person name="Brown T."/>
            <person name="Cohen L."/>
        </authorList>
    </citation>
    <scope>NUCLEOTIDE SEQUENCE</scope>
    <source>
        <strain evidence="8">RCC1537</strain>
    </source>
</reference>
<evidence type="ECO:0000313" key="9">
    <source>
        <dbReference type="EMBL" id="KAG8462630.1"/>
    </source>
</evidence>
<feature type="domain" description="Ribosomal protein/NADH dehydrogenase" evidence="7">
    <location>
        <begin position="14"/>
        <end position="88"/>
    </location>
</feature>
<dbReference type="PANTHER" id="PTHR21396:SF2">
    <property type="entry name" value="LARGE RIBOSOMAL SUBUNIT PROTEIN ML43"/>
    <property type="match status" value="1"/>
</dbReference>
<reference evidence="9" key="2">
    <citation type="submission" date="2021-05" db="EMBL/GenBank/DDBJ databases">
        <title>The genome of the haptophyte Pavlova lutheri (Diacronema luteri, Pavlovales) - a model for lipid biosynthesis in eukaryotic algae.</title>
        <authorList>
            <person name="Hulatt C.J."/>
            <person name="Posewitz M.C."/>
        </authorList>
    </citation>
    <scope>NUCLEOTIDE SEQUENCE</scope>
    <source>
        <strain evidence="9">NIVA-4/92</strain>
    </source>
</reference>
<organism evidence="8">
    <name type="scientific">Diacronema lutheri</name>
    <name type="common">Unicellular marine alga</name>
    <name type="synonym">Monochrysis lutheri</name>
    <dbReference type="NCBI Taxonomy" id="2081491"/>
    <lineage>
        <taxon>Eukaryota</taxon>
        <taxon>Haptista</taxon>
        <taxon>Haptophyta</taxon>
        <taxon>Pavlovophyceae</taxon>
        <taxon>Pavlovales</taxon>
        <taxon>Pavlovaceae</taxon>
        <taxon>Diacronema</taxon>
    </lineage>
</organism>
<dbReference type="Pfam" id="PF05047">
    <property type="entry name" value="L51_S25_CI-B8"/>
    <property type="match status" value="1"/>
</dbReference>
<evidence type="ECO:0000256" key="1">
    <source>
        <dbReference type="ARBA" id="ARBA00004173"/>
    </source>
</evidence>
<dbReference type="Proteomes" id="UP000751190">
    <property type="component" value="Unassembled WGS sequence"/>
</dbReference>
<gene>
    <name evidence="9" type="ORF">KFE25_004606</name>
    <name evidence="8" type="ORF">PLUT1463_LOCUS12948</name>
</gene>
<accession>A0A7R9UX88</accession>
<dbReference type="Gene3D" id="3.40.30.10">
    <property type="entry name" value="Glutaredoxin"/>
    <property type="match status" value="1"/>
</dbReference>
<dbReference type="GO" id="GO:0005762">
    <property type="term" value="C:mitochondrial large ribosomal subunit"/>
    <property type="evidence" value="ECO:0007669"/>
    <property type="project" value="TreeGrafter"/>
</dbReference>
<evidence type="ECO:0000256" key="2">
    <source>
        <dbReference type="ARBA" id="ARBA00006073"/>
    </source>
</evidence>
<dbReference type="SMART" id="SM00916">
    <property type="entry name" value="L51_S25_CI-B8"/>
    <property type="match status" value="1"/>
</dbReference>
<dbReference type="GO" id="GO:0003735">
    <property type="term" value="F:structural constituent of ribosome"/>
    <property type="evidence" value="ECO:0007669"/>
    <property type="project" value="InterPro"/>
</dbReference>
<evidence type="ECO:0000256" key="6">
    <source>
        <dbReference type="ARBA" id="ARBA00035188"/>
    </source>
</evidence>
<dbReference type="InterPro" id="IPR036249">
    <property type="entry name" value="Thioredoxin-like_sf"/>
</dbReference>
<evidence type="ECO:0000313" key="8">
    <source>
        <dbReference type="EMBL" id="CAD8278631.1"/>
    </source>
</evidence>
<evidence type="ECO:0000256" key="3">
    <source>
        <dbReference type="ARBA" id="ARBA00022980"/>
    </source>
</evidence>
<comment type="subcellular location">
    <subcellularLocation>
        <location evidence="1">Mitochondrion</location>
    </subcellularLocation>
</comment>
<dbReference type="GO" id="GO:0032543">
    <property type="term" value="P:mitochondrial translation"/>
    <property type="evidence" value="ECO:0007669"/>
    <property type="project" value="InterPro"/>
</dbReference>
<dbReference type="PANTHER" id="PTHR21396">
    <property type="entry name" value="39S RIBOSOMAL PROTEIN L43"/>
    <property type="match status" value="1"/>
</dbReference>
<dbReference type="EMBL" id="JAGTXO010000019">
    <property type="protein sequence ID" value="KAG8462630.1"/>
    <property type="molecule type" value="Genomic_DNA"/>
</dbReference>
<evidence type="ECO:0000313" key="10">
    <source>
        <dbReference type="Proteomes" id="UP000751190"/>
    </source>
</evidence>
<keyword evidence="10" id="KW-1185">Reference proteome</keyword>
<dbReference type="OMA" id="WPSSANT"/>